<keyword evidence="2" id="KW-1185">Reference proteome</keyword>
<reference evidence="1 2" key="1">
    <citation type="journal article" date="2010" name="Science">
        <title>Genomic comparison of the ants Camponotus floridanus and Harpegnathos saltator.</title>
        <authorList>
            <person name="Bonasio R."/>
            <person name="Zhang G."/>
            <person name="Ye C."/>
            <person name="Mutti N.S."/>
            <person name="Fang X."/>
            <person name="Qin N."/>
            <person name="Donahue G."/>
            <person name="Yang P."/>
            <person name="Li Q."/>
            <person name="Li C."/>
            <person name="Zhang P."/>
            <person name="Huang Z."/>
            <person name="Berger S.L."/>
            <person name="Reinberg D."/>
            <person name="Wang J."/>
            <person name="Liebig J."/>
        </authorList>
    </citation>
    <scope>NUCLEOTIDE SEQUENCE [LARGE SCALE GENOMIC DNA]</scope>
    <source>
        <strain evidence="1 2">R22 G/1</strain>
    </source>
</reference>
<evidence type="ECO:0000313" key="1">
    <source>
        <dbReference type="EMBL" id="EFN80614.1"/>
    </source>
</evidence>
<gene>
    <name evidence="1" type="ORF">EAI_05289</name>
</gene>
<dbReference type="AlphaFoldDB" id="E2BUL6"/>
<sequence>FDISDYPQNNIYGIPLTNKEVPGLTKDENNGAIMTEFVRLRARMYALRVEGKKDTKRAKGVKRNIIMRTINFDD</sequence>
<dbReference type="EMBL" id="GL450724">
    <property type="protein sequence ID" value="EFN80614.1"/>
    <property type="molecule type" value="Genomic_DNA"/>
</dbReference>
<name>E2BUL6_HARSA</name>
<dbReference type="Proteomes" id="UP000008237">
    <property type="component" value="Unassembled WGS sequence"/>
</dbReference>
<dbReference type="OMA" id="RNIIMRT"/>
<protein>
    <submittedName>
        <fullName evidence="1">Uncharacterized protein</fullName>
    </submittedName>
</protein>
<feature type="non-terminal residue" evidence="1">
    <location>
        <position position="74"/>
    </location>
</feature>
<accession>E2BUL6</accession>
<feature type="non-terminal residue" evidence="1">
    <location>
        <position position="1"/>
    </location>
</feature>
<evidence type="ECO:0000313" key="2">
    <source>
        <dbReference type="Proteomes" id="UP000008237"/>
    </source>
</evidence>
<proteinExistence type="predicted"/>
<organism evidence="2">
    <name type="scientific">Harpegnathos saltator</name>
    <name type="common">Jerdon's jumping ant</name>
    <dbReference type="NCBI Taxonomy" id="610380"/>
    <lineage>
        <taxon>Eukaryota</taxon>
        <taxon>Metazoa</taxon>
        <taxon>Ecdysozoa</taxon>
        <taxon>Arthropoda</taxon>
        <taxon>Hexapoda</taxon>
        <taxon>Insecta</taxon>
        <taxon>Pterygota</taxon>
        <taxon>Neoptera</taxon>
        <taxon>Endopterygota</taxon>
        <taxon>Hymenoptera</taxon>
        <taxon>Apocrita</taxon>
        <taxon>Aculeata</taxon>
        <taxon>Formicoidea</taxon>
        <taxon>Formicidae</taxon>
        <taxon>Ponerinae</taxon>
        <taxon>Ponerini</taxon>
        <taxon>Harpegnathos</taxon>
    </lineage>
</organism>
<dbReference type="InParanoid" id="E2BUL6"/>
<dbReference type="OrthoDB" id="6602337at2759"/>